<evidence type="ECO:0000313" key="3">
    <source>
        <dbReference type="Proteomes" id="UP001172155"/>
    </source>
</evidence>
<evidence type="ECO:0000256" key="1">
    <source>
        <dbReference type="SAM" id="SignalP"/>
    </source>
</evidence>
<dbReference type="EMBL" id="JAUKUD010000006">
    <property type="protein sequence ID" value="KAK0741380.1"/>
    <property type="molecule type" value="Genomic_DNA"/>
</dbReference>
<dbReference type="AlphaFoldDB" id="A0AA40ELA3"/>
<keyword evidence="1" id="KW-0732">Signal</keyword>
<keyword evidence="3" id="KW-1185">Reference proteome</keyword>
<organism evidence="2 3">
    <name type="scientific">Schizothecium vesticola</name>
    <dbReference type="NCBI Taxonomy" id="314040"/>
    <lineage>
        <taxon>Eukaryota</taxon>
        <taxon>Fungi</taxon>
        <taxon>Dikarya</taxon>
        <taxon>Ascomycota</taxon>
        <taxon>Pezizomycotina</taxon>
        <taxon>Sordariomycetes</taxon>
        <taxon>Sordariomycetidae</taxon>
        <taxon>Sordariales</taxon>
        <taxon>Schizotheciaceae</taxon>
        <taxon>Schizothecium</taxon>
    </lineage>
</organism>
<accession>A0AA40ELA3</accession>
<name>A0AA40ELA3_9PEZI</name>
<protein>
    <recommendedName>
        <fullName evidence="4">Secreted protein</fullName>
    </recommendedName>
</protein>
<comment type="caution">
    <text evidence="2">The sequence shown here is derived from an EMBL/GenBank/DDBJ whole genome shotgun (WGS) entry which is preliminary data.</text>
</comment>
<sequence>MSWMSWFFLSPFRSRAVTAKSCLSTPLGKLKRVYSRYGRLVGNIAWGWACIRGRKRQGSLSQGVVTLADGFSKGAQGDTVTCREEHASLLSGVLCVISKAFTTKPGSDGSCQG</sequence>
<feature type="signal peptide" evidence="1">
    <location>
        <begin position="1"/>
        <end position="19"/>
    </location>
</feature>
<evidence type="ECO:0000313" key="2">
    <source>
        <dbReference type="EMBL" id="KAK0741380.1"/>
    </source>
</evidence>
<reference evidence="2" key="1">
    <citation type="submission" date="2023-06" db="EMBL/GenBank/DDBJ databases">
        <title>Genome-scale phylogeny and comparative genomics of the fungal order Sordariales.</title>
        <authorList>
            <consortium name="Lawrence Berkeley National Laboratory"/>
            <person name="Hensen N."/>
            <person name="Bonometti L."/>
            <person name="Westerberg I."/>
            <person name="Brannstrom I.O."/>
            <person name="Guillou S."/>
            <person name="Cros-Aarteil S."/>
            <person name="Calhoun S."/>
            <person name="Haridas S."/>
            <person name="Kuo A."/>
            <person name="Mondo S."/>
            <person name="Pangilinan J."/>
            <person name="Riley R."/>
            <person name="LaButti K."/>
            <person name="Andreopoulos B."/>
            <person name="Lipzen A."/>
            <person name="Chen C."/>
            <person name="Yanf M."/>
            <person name="Daum C."/>
            <person name="Ng V."/>
            <person name="Clum A."/>
            <person name="Steindorff A."/>
            <person name="Ohm R."/>
            <person name="Martin F."/>
            <person name="Silar P."/>
            <person name="Natvig D."/>
            <person name="Lalanne C."/>
            <person name="Gautier V."/>
            <person name="Ament-velasquez S.L."/>
            <person name="Kruys A."/>
            <person name="Hutchinson M.I."/>
            <person name="Powell A.J."/>
            <person name="Barry K."/>
            <person name="Miller A.N."/>
            <person name="Grigoriev I.V."/>
            <person name="Debuchy R."/>
            <person name="Gladieux P."/>
            <person name="Thoren M.H."/>
            <person name="Johannesson H."/>
        </authorList>
    </citation>
    <scope>NUCLEOTIDE SEQUENCE</scope>
    <source>
        <strain evidence="2">SMH3187-1</strain>
    </source>
</reference>
<gene>
    <name evidence="2" type="ORF">B0T18DRAFT_229945</name>
</gene>
<feature type="chain" id="PRO_5041393634" description="Secreted protein" evidence="1">
    <location>
        <begin position="20"/>
        <end position="113"/>
    </location>
</feature>
<proteinExistence type="predicted"/>
<evidence type="ECO:0008006" key="4">
    <source>
        <dbReference type="Google" id="ProtNLM"/>
    </source>
</evidence>
<dbReference type="Proteomes" id="UP001172155">
    <property type="component" value="Unassembled WGS sequence"/>
</dbReference>